<dbReference type="Gene3D" id="3.40.50.410">
    <property type="entry name" value="von Willebrand factor, type A domain"/>
    <property type="match status" value="1"/>
</dbReference>
<dbReference type="InterPro" id="IPR036465">
    <property type="entry name" value="vWFA_dom_sf"/>
</dbReference>
<dbReference type="PROSITE" id="PS50234">
    <property type="entry name" value="VWFA"/>
    <property type="match status" value="1"/>
</dbReference>
<evidence type="ECO:0000259" key="2">
    <source>
        <dbReference type="PROSITE" id="PS50234"/>
    </source>
</evidence>
<sequence>MKAFFKFLSLFFVIFNLINGDCNCGSMNPNPVTSVGGNSFLILPQDANGNDCIPAQPCTYQFWFNVPDNIAIQGLIYNVGNFNSSQATLSFYDGNDASGTPYSVIDGSYEGNGLVNVPASLGKNITIVYNVLNKAGTVPTFTYIASSTTNVRTTTLPPTTTAPIPAGPSNIVPDSYQSEGDIIIFVDLASNLQLLSQVGNDIVNSYYVNTDPTSISSRINLFLASSDQIITFGWSNTKEFSLKQFDNLPNLGINASSIEYTKDLGSKLKNAFEQSATVRPNVQRTLIFLTDNNNQITDQGTPSFANDVNTYDIHPVLINVDPSKDVKSFTKISTNFNGQNTNQLVALNYVNVSDLFENYLFNPVVLCSLNTLGFSGTSSIQLPIQDSTSVTFKNYCNYMNFVVICNGTLPTASDITLKLNSYNFEPNGDFITVYNDQNQPQAIFTGTSITDSTEVIKSTTFVKLVISSNNHRVYQGIDATFTGCTIV</sequence>
<dbReference type="WBParaSite" id="PTRK_0000032300.1">
    <property type="protein sequence ID" value="PTRK_0000032300.1"/>
    <property type="gene ID" value="PTRK_0000032300"/>
</dbReference>
<organism evidence="3 4">
    <name type="scientific">Parastrongyloides trichosuri</name>
    <name type="common">Possum-specific nematode worm</name>
    <dbReference type="NCBI Taxonomy" id="131310"/>
    <lineage>
        <taxon>Eukaryota</taxon>
        <taxon>Metazoa</taxon>
        <taxon>Ecdysozoa</taxon>
        <taxon>Nematoda</taxon>
        <taxon>Chromadorea</taxon>
        <taxon>Rhabditida</taxon>
        <taxon>Tylenchina</taxon>
        <taxon>Panagrolaimomorpha</taxon>
        <taxon>Strongyloidoidea</taxon>
        <taxon>Strongyloididae</taxon>
        <taxon>Parastrongyloides</taxon>
    </lineage>
</organism>
<reference evidence="4" key="1">
    <citation type="submission" date="2017-02" db="UniProtKB">
        <authorList>
            <consortium name="WormBaseParasite"/>
        </authorList>
    </citation>
    <scope>IDENTIFICATION</scope>
</reference>
<dbReference type="Proteomes" id="UP000038045">
    <property type="component" value="Unplaced"/>
</dbReference>
<dbReference type="SUPFAM" id="SSF53300">
    <property type="entry name" value="vWA-like"/>
    <property type="match status" value="1"/>
</dbReference>
<dbReference type="InterPro" id="IPR002035">
    <property type="entry name" value="VWF_A"/>
</dbReference>
<accession>A0A0N4Z0U3</accession>
<feature type="chain" id="PRO_5005890926" evidence="1">
    <location>
        <begin position="21"/>
        <end position="487"/>
    </location>
</feature>
<evidence type="ECO:0000313" key="4">
    <source>
        <dbReference type="WBParaSite" id="PTRK_0000032300.1"/>
    </source>
</evidence>
<feature type="signal peptide" evidence="1">
    <location>
        <begin position="1"/>
        <end position="20"/>
    </location>
</feature>
<name>A0A0N4Z0U3_PARTI</name>
<keyword evidence="1" id="KW-0732">Signal</keyword>
<feature type="domain" description="VWFA" evidence="2">
    <location>
        <begin position="181"/>
        <end position="359"/>
    </location>
</feature>
<keyword evidence="3" id="KW-1185">Reference proteome</keyword>
<dbReference type="AlphaFoldDB" id="A0A0N4Z0U3"/>
<evidence type="ECO:0000313" key="3">
    <source>
        <dbReference type="Proteomes" id="UP000038045"/>
    </source>
</evidence>
<protein>
    <submittedName>
        <fullName evidence="4">VWFA domain-containing protein</fullName>
    </submittedName>
</protein>
<evidence type="ECO:0000256" key="1">
    <source>
        <dbReference type="SAM" id="SignalP"/>
    </source>
</evidence>
<proteinExistence type="predicted"/>